<organism evidence="1 2">
    <name type="scientific">Zingiber officinale</name>
    <name type="common">Ginger</name>
    <name type="synonym">Amomum zingiber</name>
    <dbReference type="NCBI Taxonomy" id="94328"/>
    <lineage>
        <taxon>Eukaryota</taxon>
        <taxon>Viridiplantae</taxon>
        <taxon>Streptophyta</taxon>
        <taxon>Embryophyta</taxon>
        <taxon>Tracheophyta</taxon>
        <taxon>Spermatophyta</taxon>
        <taxon>Magnoliopsida</taxon>
        <taxon>Liliopsida</taxon>
        <taxon>Zingiberales</taxon>
        <taxon>Zingiberaceae</taxon>
        <taxon>Zingiber</taxon>
    </lineage>
</organism>
<proteinExistence type="predicted"/>
<sequence length="144" mass="16564">MQIEYPILFLSGLQDELVPPLHMQMLHSKAIENNLDCRFVDFPNGMHIDTWYSGGDQYWNDPVLHPLTTRSDHVERVLSARYHDAMTILQPQGKELDLLIVILPHNDGSLYGDQKQIYQWKGTVVDSKVGISDVIEVRIVDDLH</sequence>
<dbReference type="EMBL" id="JACMSC010000012">
    <property type="protein sequence ID" value="KAG6495467.1"/>
    <property type="molecule type" value="Genomic_DNA"/>
</dbReference>
<dbReference type="InterPro" id="IPR029058">
    <property type="entry name" value="AB_hydrolase_fold"/>
</dbReference>
<dbReference type="AlphaFoldDB" id="A0A8J5GAD8"/>
<evidence type="ECO:0000313" key="1">
    <source>
        <dbReference type="EMBL" id="KAG6495467.1"/>
    </source>
</evidence>
<dbReference type="Gene3D" id="3.40.50.2300">
    <property type="match status" value="1"/>
</dbReference>
<dbReference type="Proteomes" id="UP000734854">
    <property type="component" value="Unassembled WGS sequence"/>
</dbReference>
<accession>A0A8J5GAD8</accession>
<protein>
    <submittedName>
        <fullName evidence="1">Uncharacterized protein</fullName>
    </submittedName>
</protein>
<reference evidence="1 2" key="1">
    <citation type="submission" date="2020-08" db="EMBL/GenBank/DDBJ databases">
        <title>Plant Genome Project.</title>
        <authorList>
            <person name="Zhang R.-G."/>
        </authorList>
    </citation>
    <scope>NUCLEOTIDE SEQUENCE [LARGE SCALE GENOMIC DNA]</scope>
    <source>
        <tissue evidence="1">Rhizome</tissue>
    </source>
</reference>
<dbReference type="SUPFAM" id="SSF53474">
    <property type="entry name" value="alpha/beta-Hydrolases"/>
    <property type="match status" value="1"/>
</dbReference>
<comment type="caution">
    <text evidence="1">The sequence shown here is derived from an EMBL/GenBank/DDBJ whole genome shotgun (WGS) entry which is preliminary data.</text>
</comment>
<gene>
    <name evidence="1" type="ORF">ZIOFF_043292</name>
</gene>
<name>A0A8J5GAD8_ZINOF</name>
<evidence type="ECO:0000313" key="2">
    <source>
        <dbReference type="Proteomes" id="UP000734854"/>
    </source>
</evidence>
<keyword evidence="2" id="KW-1185">Reference proteome</keyword>